<gene>
    <name evidence="7" type="primary">rapZ</name>
    <name evidence="7" type="ORF">ENT66_07370</name>
</gene>
<evidence type="ECO:0000256" key="3">
    <source>
        <dbReference type="ARBA" id="ARBA00023134"/>
    </source>
</evidence>
<dbReference type="PIRSF" id="PIRSF005052">
    <property type="entry name" value="P-loopkin"/>
    <property type="match status" value="1"/>
</dbReference>
<dbReference type="EMBL" id="DSZN01000109">
    <property type="protein sequence ID" value="HGQ86105.1"/>
    <property type="molecule type" value="Genomic_DNA"/>
</dbReference>
<evidence type="ECO:0000259" key="6">
    <source>
        <dbReference type="Pfam" id="PF22740"/>
    </source>
</evidence>
<evidence type="ECO:0000256" key="1">
    <source>
        <dbReference type="ARBA" id="ARBA00022741"/>
    </source>
</evidence>
<dbReference type="AlphaFoldDB" id="A0A7C4NWU9"/>
<sequence length="292" mass="34403">MNIVIITGLSGSGKSTSLKAFEDIGYLSIDNFPIRLLLQFLEEVKESLEDKNIALVMDIRDKYFLKEYPEVFKSLKEKGYNFEILFLDARNDVIITRFNQTRRIHPLMKEKIKSLEEAIEKERELLGDLKEIANSIIDTSDFNVHQLRNEIFRLYKERGAHKNLILHFIGFGYKYGIPYEASFLFDVRFLPNPYFIPSLKPLSGKDKEVIDYLLNFSETLKFIEYLESFLEWLIPFYYKENRKYLTIGIGCTGGRHRSPAIIEILSQRLKEKYPEIEIVKTYRDIEKDVSYS</sequence>
<organism evidence="7">
    <name type="scientific">Thermodesulfobacterium geofontis</name>
    <dbReference type="NCBI Taxonomy" id="1295609"/>
    <lineage>
        <taxon>Bacteria</taxon>
        <taxon>Pseudomonadati</taxon>
        <taxon>Thermodesulfobacteriota</taxon>
        <taxon>Thermodesulfobacteria</taxon>
        <taxon>Thermodesulfobacteriales</taxon>
        <taxon>Thermodesulfobacteriaceae</taxon>
        <taxon>Thermodesulfobacterium</taxon>
    </lineage>
</organism>
<dbReference type="GO" id="GO:0005524">
    <property type="term" value="F:ATP binding"/>
    <property type="evidence" value="ECO:0007669"/>
    <property type="project" value="UniProtKB-UniRule"/>
</dbReference>
<dbReference type="Pfam" id="PF03668">
    <property type="entry name" value="RapZ-like_N"/>
    <property type="match status" value="1"/>
</dbReference>
<evidence type="ECO:0000313" key="7">
    <source>
        <dbReference type="EMBL" id="HGQ86105.1"/>
    </source>
</evidence>
<dbReference type="Gene3D" id="3.40.50.300">
    <property type="entry name" value="P-loop containing nucleotide triphosphate hydrolases"/>
    <property type="match status" value="1"/>
</dbReference>
<comment type="caution">
    <text evidence="7">The sequence shown here is derived from an EMBL/GenBank/DDBJ whole genome shotgun (WGS) entry which is preliminary data.</text>
</comment>
<dbReference type="InterPro" id="IPR053930">
    <property type="entry name" value="RapZ-like_N"/>
</dbReference>
<keyword evidence="1 4" id="KW-0547">Nucleotide-binding</keyword>
<keyword evidence="2 4" id="KW-0067">ATP-binding</keyword>
<dbReference type="NCBIfam" id="NF003828">
    <property type="entry name" value="PRK05416.1"/>
    <property type="match status" value="1"/>
</dbReference>
<accession>A0A7C4NWU9</accession>
<evidence type="ECO:0000256" key="2">
    <source>
        <dbReference type="ARBA" id="ARBA00022840"/>
    </source>
</evidence>
<name>A0A7C4NWU9_9BACT</name>
<keyword evidence="3 4" id="KW-0342">GTP-binding</keyword>
<dbReference type="GO" id="GO:0005525">
    <property type="term" value="F:GTP binding"/>
    <property type="evidence" value="ECO:0007669"/>
    <property type="project" value="UniProtKB-UniRule"/>
</dbReference>
<dbReference type="PANTHER" id="PTHR30448">
    <property type="entry name" value="RNASE ADAPTER PROTEIN RAPZ"/>
    <property type="match status" value="1"/>
</dbReference>
<dbReference type="InterPro" id="IPR005337">
    <property type="entry name" value="RapZ-like"/>
</dbReference>
<proteinExistence type="inferred from homology"/>
<evidence type="ECO:0000259" key="5">
    <source>
        <dbReference type="Pfam" id="PF03668"/>
    </source>
</evidence>
<feature type="domain" description="RapZ C-terminal" evidence="6">
    <location>
        <begin position="165"/>
        <end position="285"/>
    </location>
</feature>
<feature type="binding site" evidence="4">
    <location>
        <begin position="58"/>
        <end position="61"/>
    </location>
    <ligand>
        <name>GTP</name>
        <dbReference type="ChEBI" id="CHEBI:37565"/>
    </ligand>
</feature>
<feature type="binding site" evidence="4">
    <location>
        <begin position="8"/>
        <end position="15"/>
    </location>
    <ligand>
        <name>ATP</name>
        <dbReference type="ChEBI" id="CHEBI:30616"/>
    </ligand>
</feature>
<dbReference type="InterPro" id="IPR027417">
    <property type="entry name" value="P-loop_NTPase"/>
</dbReference>
<feature type="domain" description="RapZ-like N-terminal" evidence="5">
    <location>
        <begin position="1"/>
        <end position="155"/>
    </location>
</feature>
<reference evidence="7" key="1">
    <citation type="journal article" date="2020" name="mSystems">
        <title>Genome- and Community-Level Interaction Insights into Carbon Utilization and Element Cycling Functions of Hydrothermarchaeota in Hydrothermal Sediment.</title>
        <authorList>
            <person name="Zhou Z."/>
            <person name="Liu Y."/>
            <person name="Xu W."/>
            <person name="Pan J."/>
            <person name="Luo Z.H."/>
            <person name="Li M."/>
        </authorList>
    </citation>
    <scope>NUCLEOTIDE SEQUENCE [LARGE SCALE GENOMIC DNA]</scope>
    <source>
        <strain evidence="7">SpSt-6</strain>
    </source>
</reference>
<evidence type="ECO:0000256" key="4">
    <source>
        <dbReference type="HAMAP-Rule" id="MF_00636"/>
    </source>
</evidence>
<dbReference type="SUPFAM" id="SSF52540">
    <property type="entry name" value="P-loop containing nucleoside triphosphate hydrolases"/>
    <property type="match status" value="1"/>
</dbReference>
<dbReference type="PANTHER" id="PTHR30448:SF0">
    <property type="entry name" value="RNASE ADAPTER PROTEIN RAPZ"/>
    <property type="match status" value="1"/>
</dbReference>
<dbReference type="HAMAP" id="MF_00636">
    <property type="entry name" value="RapZ_like"/>
    <property type="match status" value="1"/>
</dbReference>
<dbReference type="InterPro" id="IPR053931">
    <property type="entry name" value="RapZ_C"/>
</dbReference>
<protein>
    <submittedName>
        <fullName evidence="7">RNase adapter RapZ</fullName>
    </submittedName>
</protein>
<dbReference type="Pfam" id="PF22740">
    <property type="entry name" value="PapZ_C"/>
    <property type="match status" value="1"/>
</dbReference>